<dbReference type="EMBL" id="FOLE01000001">
    <property type="protein sequence ID" value="SFB79148.1"/>
    <property type="molecule type" value="Genomic_DNA"/>
</dbReference>
<keyword evidence="2" id="KW-0645">Protease</keyword>
<dbReference type="Gene3D" id="1.10.150.900">
    <property type="match status" value="1"/>
</dbReference>
<evidence type="ECO:0000256" key="2">
    <source>
        <dbReference type="ARBA" id="ARBA00022670"/>
    </source>
</evidence>
<dbReference type="PANTHER" id="PTHR45962">
    <property type="entry name" value="N-FATTY-ACYL-AMINO ACID SYNTHASE/HYDROLASE PM20D1"/>
    <property type="match status" value="1"/>
</dbReference>
<keyword evidence="3" id="KW-0479">Metal-binding</keyword>
<dbReference type="InterPro" id="IPR002933">
    <property type="entry name" value="Peptidase_M20"/>
</dbReference>
<evidence type="ECO:0000313" key="6">
    <source>
        <dbReference type="EMBL" id="SFB79148.1"/>
    </source>
</evidence>
<comment type="similarity">
    <text evidence="1">Belongs to the peptidase M20A family.</text>
</comment>
<dbReference type="SUPFAM" id="SSF53187">
    <property type="entry name" value="Zn-dependent exopeptidases"/>
    <property type="match status" value="1"/>
</dbReference>
<dbReference type="RefSeq" id="WP_177199814.1">
    <property type="nucleotide sequence ID" value="NZ_FOLE01000001.1"/>
</dbReference>
<dbReference type="PANTHER" id="PTHR45962:SF1">
    <property type="entry name" value="N-FATTY-ACYL-AMINO ACID SYNTHASE_HYDROLASE PM20D1"/>
    <property type="match status" value="1"/>
</dbReference>
<keyword evidence="7" id="KW-1185">Reference proteome</keyword>
<evidence type="ECO:0000256" key="4">
    <source>
        <dbReference type="ARBA" id="ARBA00022801"/>
    </source>
</evidence>
<dbReference type="Proteomes" id="UP000199514">
    <property type="component" value="Unassembled WGS sequence"/>
</dbReference>
<dbReference type="Gene3D" id="3.40.630.10">
    <property type="entry name" value="Zn peptidases"/>
    <property type="match status" value="1"/>
</dbReference>
<sequence>MFLLSGLTLQGKATPTDSLALWLSQYISLASESGHEKPAGRFLADLCQKQNLHLRIFTDLDSSFNFAASLYPLSAGKPNLVLLSHIDVVPASDSNEWTLPPYAGQITDTAVWGRGALDAKGMAIMQLGAMLELRHKYPNTEFPYNITLLAVSGEETGGFNGAKIIVNEFLKELNAVAVYGEGGSGVDNVVPSKPEKHVFGISVAEKNNLWLKLELKFVTFGHGASPPRSYANKAMVKALTKLNNIDTRIDFNKTNKRMFRELGKLEGGFKGFLIKHINWWVMRPVLNKIMENEPVFRSVLSNTSTLTNMYNPPGPPNQISNKATAYLDCRLLPGANRKKFIRDIKYGLIEPRFKISVINESPEAEESSPETPYYEALDKAIQEVFPQAAVMPILFPASSDNNYFREKGVLVYGITPIFMTREQLQTIHNPDERISLQQLRDGKNVYLRFLENISLKKIK</sequence>
<organism evidence="6 7">
    <name type="scientific">Flexibacter flexilis DSM 6793</name>
    <dbReference type="NCBI Taxonomy" id="927664"/>
    <lineage>
        <taxon>Bacteria</taxon>
        <taxon>Pseudomonadati</taxon>
        <taxon>Bacteroidota</taxon>
        <taxon>Cytophagia</taxon>
        <taxon>Cytophagales</taxon>
        <taxon>Flexibacteraceae</taxon>
        <taxon>Flexibacter</taxon>
    </lineage>
</organism>
<evidence type="ECO:0000256" key="5">
    <source>
        <dbReference type="ARBA" id="ARBA00022833"/>
    </source>
</evidence>
<gene>
    <name evidence="6" type="ORF">SAMN05421780_101501</name>
</gene>
<name>A0A1I1E1Q8_9BACT</name>
<evidence type="ECO:0000313" key="7">
    <source>
        <dbReference type="Proteomes" id="UP000199514"/>
    </source>
</evidence>
<keyword evidence="5" id="KW-0862">Zinc</keyword>
<dbReference type="STRING" id="927664.SAMN05421780_101501"/>
<accession>A0A1I1E1Q8</accession>
<evidence type="ECO:0000256" key="1">
    <source>
        <dbReference type="ARBA" id="ARBA00006247"/>
    </source>
</evidence>
<keyword evidence="4" id="KW-0378">Hydrolase</keyword>
<protein>
    <submittedName>
        <fullName evidence="6">Acetylornithine deacetylase/Succinyl-diaminopimelate desuccinylase</fullName>
    </submittedName>
</protein>
<dbReference type="Pfam" id="PF01546">
    <property type="entry name" value="Peptidase_M20"/>
    <property type="match status" value="1"/>
</dbReference>
<dbReference type="GO" id="GO:0008233">
    <property type="term" value="F:peptidase activity"/>
    <property type="evidence" value="ECO:0007669"/>
    <property type="project" value="UniProtKB-KW"/>
</dbReference>
<dbReference type="AlphaFoldDB" id="A0A1I1E1Q8"/>
<dbReference type="GO" id="GO:0046872">
    <property type="term" value="F:metal ion binding"/>
    <property type="evidence" value="ECO:0007669"/>
    <property type="project" value="UniProtKB-KW"/>
</dbReference>
<evidence type="ECO:0000256" key="3">
    <source>
        <dbReference type="ARBA" id="ARBA00022723"/>
    </source>
</evidence>
<proteinExistence type="inferred from homology"/>
<dbReference type="GO" id="GO:0006508">
    <property type="term" value="P:proteolysis"/>
    <property type="evidence" value="ECO:0007669"/>
    <property type="project" value="UniProtKB-KW"/>
</dbReference>
<dbReference type="InterPro" id="IPR047177">
    <property type="entry name" value="Pept_M20A"/>
</dbReference>
<reference evidence="6 7" key="1">
    <citation type="submission" date="2016-10" db="EMBL/GenBank/DDBJ databases">
        <authorList>
            <person name="de Groot N.N."/>
        </authorList>
    </citation>
    <scope>NUCLEOTIDE SEQUENCE [LARGE SCALE GENOMIC DNA]</scope>
    <source>
        <strain evidence="6 7">DSM 6793</strain>
    </source>
</reference>